<dbReference type="InterPro" id="IPR007321">
    <property type="entry name" value="Transposase_28"/>
</dbReference>
<feature type="domain" description="Transposase (putative) gypsy type" evidence="1">
    <location>
        <begin position="53"/>
        <end position="109"/>
    </location>
</feature>
<evidence type="ECO:0000313" key="2">
    <source>
        <dbReference type="EMBL" id="RDY06531.1"/>
    </source>
</evidence>
<dbReference type="Pfam" id="PF04195">
    <property type="entry name" value="Transposase_28"/>
    <property type="match status" value="1"/>
</dbReference>
<keyword evidence="3" id="KW-1185">Reference proteome</keyword>
<sequence>MDRLGGRDDPHFLYTPEQVGGDGRCHLSRGGLATESKEQFFYFYKTLFSKLDITLPFTKFEQVVLCLLNIVPTQLHPNSWAFVWVFKLLSEDMGRESSLSVFFWFFSLRWTEKVG</sequence>
<accession>A0A371HUR9</accession>
<gene>
    <name evidence="2" type="ORF">CR513_09465</name>
</gene>
<evidence type="ECO:0000313" key="3">
    <source>
        <dbReference type="Proteomes" id="UP000257109"/>
    </source>
</evidence>
<name>A0A371HUR9_MUCPR</name>
<organism evidence="2 3">
    <name type="scientific">Mucuna pruriens</name>
    <name type="common">Velvet bean</name>
    <name type="synonym">Dolichos pruriens</name>
    <dbReference type="NCBI Taxonomy" id="157652"/>
    <lineage>
        <taxon>Eukaryota</taxon>
        <taxon>Viridiplantae</taxon>
        <taxon>Streptophyta</taxon>
        <taxon>Embryophyta</taxon>
        <taxon>Tracheophyta</taxon>
        <taxon>Spermatophyta</taxon>
        <taxon>Magnoliopsida</taxon>
        <taxon>eudicotyledons</taxon>
        <taxon>Gunneridae</taxon>
        <taxon>Pentapetalae</taxon>
        <taxon>rosids</taxon>
        <taxon>fabids</taxon>
        <taxon>Fabales</taxon>
        <taxon>Fabaceae</taxon>
        <taxon>Papilionoideae</taxon>
        <taxon>50 kb inversion clade</taxon>
        <taxon>NPAAA clade</taxon>
        <taxon>indigoferoid/millettioid clade</taxon>
        <taxon>Phaseoleae</taxon>
        <taxon>Mucuna</taxon>
    </lineage>
</organism>
<dbReference type="OrthoDB" id="1436780at2759"/>
<feature type="non-terminal residue" evidence="2">
    <location>
        <position position="1"/>
    </location>
</feature>
<proteinExistence type="predicted"/>
<reference evidence="2" key="1">
    <citation type="submission" date="2018-05" db="EMBL/GenBank/DDBJ databases">
        <title>Draft genome of Mucuna pruriens seed.</title>
        <authorList>
            <person name="Nnadi N.E."/>
            <person name="Vos R."/>
            <person name="Hasami M.H."/>
            <person name="Devisetty U.K."/>
            <person name="Aguiy J.C."/>
        </authorList>
    </citation>
    <scope>NUCLEOTIDE SEQUENCE [LARGE SCALE GENOMIC DNA]</scope>
    <source>
        <strain evidence="2">JCA_2017</strain>
    </source>
</reference>
<dbReference type="Proteomes" id="UP000257109">
    <property type="component" value="Unassembled WGS sequence"/>
</dbReference>
<dbReference type="AlphaFoldDB" id="A0A371HUR9"/>
<comment type="caution">
    <text evidence="2">The sequence shown here is derived from an EMBL/GenBank/DDBJ whole genome shotgun (WGS) entry which is preliminary data.</text>
</comment>
<evidence type="ECO:0000259" key="1">
    <source>
        <dbReference type="Pfam" id="PF04195"/>
    </source>
</evidence>
<dbReference type="EMBL" id="QJKJ01001670">
    <property type="protein sequence ID" value="RDY06531.1"/>
    <property type="molecule type" value="Genomic_DNA"/>
</dbReference>
<protein>
    <recommendedName>
        <fullName evidence="1">Transposase (putative) gypsy type domain-containing protein</fullName>
    </recommendedName>
</protein>